<dbReference type="AlphaFoldDB" id="U5D7Q3"/>
<dbReference type="EMBL" id="KI392446">
    <property type="protein sequence ID" value="ERN16403.1"/>
    <property type="molecule type" value="Genomic_DNA"/>
</dbReference>
<protein>
    <recommendedName>
        <fullName evidence="3">Retrotransposon gag domain-containing protein</fullName>
    </recommendedName>
</protein>
<organism evidence="1 2">
    <name type="scientific">Amborella trichopoda</name>
    <dbReference type="NCBI Taxonomy" id="13333"/>
    <lineage>
        <taxon>Eukaryota</taxon>
        <taxon>Viridiplantae</taxon>
        <taxon>Streptophyta</taxon>
        <taxon>Embryophyta</taxon>
        <taxon>Tracheophyta</taxon>
        <taxon>Spermatophyta</taxon>
        <taxon>Magnoliopsida</taxon>
        <taxon>Amborellales</taxon>
        <taxon>Amborellaceae</taxon>
        <taxon>Amborella</taxon>
    </lineage>
</organism>
<dbReference type="HOGENOM" id="CLU_2500933_0_0_1"/>
<dbReference type="Proteomes" id="UP000017836">
    <property type="component" value="Unassembled WGS sequence"/>
</dbReference>
<dbReference type="Gramene" id="ERN16403">
    <property type="protein sequence ID" value="ERN16403"/>
    <property type="gene ID" value="AMTR_s00052p00143010"/>
</dbReference>
<gene>
    <name evidence="1" type="ORF">AMTR_s00052p00143010</name>
</gene>
<evidence type="ECO:0000313" key="1">
    <source>
        <dbReference type="EMBL" id="ERN16403.1"/>
    </source>
</evidence>
<name>U5D7Q3_AMBTC</name>
<reference evidence="2" key="1">
    <citation type="journal article" date="2013" name="Science">
        <title>The Amborella genome and the evolution of flowering plants.</title>
        <authorList>
            <consortium name="Amborella Genome Project"/>
        </authorList>
    </citation>
    <scope>NUCLEOTIDE SEQUENCE [LARGE SCALE GENOMIC DNA]</scope>
</reference>
<sequence>MLFQKLHSIKQGSKTDDKYTDEFHELTLHNQLFETDDQQVANYRLDFEGRFSKRWSQYFHGPLVRNYQLALRIEQLKIRSMVILKI</sequence>
<evidence type="ECO:0000313" key="2">
    <source>
        <dbReference type="Proteomes" id="UP000017836"/>
    </source>
</evidence>
<evidence type="ECO:0008006" key="3">
    <source>
        <dbReference type="Google" id="ProtNLM"/>
    </source>
</evidence>
<proteinExistence type="predicted"/>
<accession>U5D7Q3</accession>
<keyword evidence="2" id="KW-1185">Reference proteome</keyword>